<dbReference type="GO" id="GO:0051536">
    <property type="term" value="F:iron-sulfur cluster binding"/>
    <property type="evidence" value="ECO:0007669"/>
    <property type="project" value="InterPro"/>
</dbReference>
<feature type="domain" description="NIF system FeS cluster assembly NifU C-terminal" evidence="5">
    <location>
        <begin position="115"/>
        <end position="166"/>
    </location>
</feature>
<accession>A0A5J9SY50</accession>
<dbReference type="EMBL" id="RWGY01000132">
    <property type="protein sequence ID" value="TVU03892.1"/>
    <property type="molecule type" value="Genomic_DNA"/>
</dbReference>
<dbReference type="OrthoDB" id="565552at2759"/>
<dbReference type="GO" id="GO:0016226">
    <property type="term" value="P:iron-sulfur cluster assembly"/>
    <property type="evidence" value="ECO:0007669"/>
    <property type="project" value="InterPro"/>
</dbReference>
<protein>
    <recommendedName>
        <fullName evidence="5">NIF system FeS cluster assembly NifU C-terminal domain-containing protein</fullName>
    </recommendedName>
</protein>
<comment type="subunit">
    <text evidence="3">Homodimer; disulfide-linked.</text>
</comment>
<evidence type="ECO:0000256" key="3">
    <source>
        <dbReference type="ARBA" id="ARBA00011748"/>
    </source>
</evidence>
<dbReference type="Pfam" id="PF01106">
    <property type="entry name" value="NifU"/>
    <property type="match status" value="1"/>
</dbReference>
<dbReference type="GO" id="GO:0005198">
    <property type="term" value="F:structural molecule activity"/>
    <property type="evidence" value="ECO:0007669"/>
    <property type="project" value="UniProtKB-ARBA"/>
</dbReference>
<feature type="compositionally biased region" description="Low complexity" evidence="4">
    <location>
        <begin position="23"/>
        <end position="33"/>
    </location>
</feature>
<evidence type="ECO:0000256" key="4">
    <source>
        <dbReference type="SAM" id="MobiDB-lite"/>
    </source>
</evidence>
<sequence length="173" mass="18751">MMPPPARAKGRRRPGCGHLIQGQSRQAARSSSEGPPPSSCSVGAAGSSRPSSCRAAGRVLLAWERGLSCSKAARRRNHLLASAINAWHQSKAQLFVRAVADLNPVAQFTQTSENIELVLDEVRPYLMADGGNVAFHEIDRNVVRLMLQGACGSCLISVTTMKMGIQWHKYDEL</sequence>
<comment type="similarity">
    <text evidence="2">Belongs to the NifU family.</text>
</comment>
<evidence type="ECO:0000259" key="5">
    <source>
        <dbReference type="Pfam" id="PF01106"/>
    </source>
</evidence>
<dbReference type="Proteomes" id="UP000324897">
    <property type="component" value="Unassembled WGS sequence"/>
</dbReference>
<evidence type="ECO:0000313" key="6">
    <source>
        <dbReference type="EMBL" id="TVU03892.1"/>
    </source>
</evidence>
<name>A0A5J9SY50_9POAL</name>
<dbReference type="GO" id="GO:0005506">
    <property type="term" value="F:iron ion binding"/>
    <property type="evidence" value="ECO:0007669"/>
    <property type="project" value="InterPro"/>
</dbReference>
<dbReference type="Gene3D" id="3.30.300.130">
    <property type="entry name" value="Fe-S cluster assembly (FSCA)"/>
    <property type="match status" value="1"/>
</dbReference>
<comment type="caution">
    <text evidence="6">The sequence shown here is derived from an EMBL/GenBank/DDBJ whole genome shotgun (WGS) entry which is preliminary data.</text>
</comment>
<dbReference type="Gramene" id="TVU03892">
    <property type="protein sequence ID" value="TVU03892"/>
    <property type="gene ID" value="EJB05_50565"/>
</dbReference>
<comment type="subcellular location">
    <subcellularLocation>
        <location evidence="1">Plastid</location>
        <location evidence="1">Chloroplast stroma</location>
    </subcellularLocation>
</comment>
<organism evidence="6 7">
    <name type="scientific">Eragrostis curvula</name>
    <name type="common">weeping love grass</name>
    <dbReference type="NCBI Taxonomy" id="38414"/>
    <lineage>
        <taxon>Eukaryota</taxon>
        <taxon>Viridiplantae</taxon>
        <taxon>Streptophyta</taxon>
        <taxon>Embryophyta</taxon>
        <taxon>Tracheophyta</taxon>
        <taxon>Spermatophyta</taxon>
        <taxon>Magnoliopsida</taxon>
        <taxon>Liliopsida</taxon>
        <taxon>Poales</taxon>
        <taxon>Poaceae</taxon>
        <taxon>PACMAD clade</taxon>
        <taxon>Chloridoideae</taxon>
        <taxon>Eragrostideae</taxon>
        <taxon>Eragrostidinae</taxon>
        <taxon>Eragrostis</taxon>
    </lineage>
</organism>
<dbReference type="SUPFAM" id="SSF117916">
    <property type="entry name" value="Fe-S cluster assembly (FSCA) domain-like"/>
    <property type="match status" value="1"/>
</dbReference>
<keyword evidence="7" id="KW-1185">Reference proteome</keyword>
<dbReference type="AlphaFoldDB" id="A0A5J9SY50"/>
<reference evidence="6 7" key="1">
    <citation type="journal article" date="2019" name="Sci. Rep.">
        <title>A high-quality genome of Eragrostis curvula grass provides insights into Poaceae evolution and supports new strategies to enhance forage quality.</title>
        <authorList>
            <person name="Carballo J."/>
            <person name="Santos B.A.C.M."/>
            <person name="Zappacosta D."/>
            <person name="Garbus I."/>
            <person name="Selva J.P."/>
            <person name="Gallo C.A."/>
            <person name="Diaz A."/>
            <person name="Albertini E."/>
            <person name="Caccamo M."/>
            <person name="Echenique V."/>
        </authorList>
    </citation>
    <scope>NUCLEOTIDE SEQUENCE [LARGE SCALE GENOMIC DNA]</scope>
    <source>
        <strain evidence="7">cv. Victoria</strain>
        <tissue evidence="6">Leaf</tissue>
    </source>
</reference>
<feature type="region of interest" description="Disordered" evidence="4">
    <location>
        <begin position="1"/>
        <end position="50"/>
    </location>
</feature>
<dbReference type="InterPro" id="IPR034904">
    <property type="entry name" value="FSCA_dom_sf"/>
</dbReference>
<gene>
    <name evidence="6" type="ORF">EJB05_50565</name>
</gene>
<evidence type="ECO:0000256" key="2">
    <source>
        <dbReference type="ARBA" id="ARBA00006420"/>
    </source>
</evidence>
<proteinExistence type="inferred from homology"/>
<evidence type="ECO:0000256" key="1">
    <source>
        <dbReference type="ARBA" id="ARBA00004470"/>
    </source>
</evidence>
<dbReference type="PANTHER" id="PTHR11178:SF39">
    <property type="entry name" value="NIFU-LIKE PROTEIN 2, CHLOROPLASTIC"/>
    <property type="match status" value="1"/>
</dbReference>
<dbReference type="GO" id="GO:0005739">
    <property type="term" value="C:mitochondrion"/>
    <property type="evidence" value="ECO:0007669"/>
    <property type="project" value="TreeGrafter"/>
</dbReference>
<dbReference type="GO" id="GO:0009570">
    <property type="term" value="C:chloroplast stroma"/>
    <property type="evidence" value="ECO:0007669"/>
    <property type="project" value="UniProtKB-SubCell"/>
</dbReference>
<dbReference type="FunFam" id="3.30.300.130:FF:000003">
    <property type="entry name" value="NifU-like protein 3, chloroplastic"/>
    <property type="match status" value="1"/>
</dbReference>
<dbReference type="InterPro" id="IPR001075">
    <property type="entry name" value="NIF_FeS_clus_asmbl_NifU_C"/>
</dbReference>
<evidence type="ECO:0000313" key="7">
    <source>
        <dbReference type="Proteomes" id="UP000324897"/>
    </source>
</evidence>
<dbReference type="PANTHER" id="PTHR11178">
    <property type="entry name" value="IRON-SULFUR CLUSTER SCAFFOLD PROTEIN NFU-RELATED"/>
    <property type="match status" value="1"/>
</dbReference>